<organism evidence="2">
    <name type="scientific">Anguilla anguilla</name>
    <name type="common">European freshwater eel</name>
    <name type="synonym">Muraena anguilla</name>
    <dbReference type="NCBI Taxonomy" id="7936"/>
    <lineage>
        <taxon>Eukaryota</taxon>
        <taxon>Metazoa</taxon>
        <taxon>Chordata</taxon>
        <taxon>Craniata</taxon>
        <taxon>Vertebrata</taxon>
        <taxon>Euteleostomi</taxon>
        <taxon>Actinopterygii</taxon>
        <taxon>Neopterygii</taxon>
        <taxon>Teleostei</taxon>
        <taxon>Anguilliformes</taxon>
        <taxon>Anguillidae</taxon>
        <taxon>Anguilla</taxon>
    </lineage>
</organism>
<feature type="transmembrane region" description="Helical" evidence="1">
    <location>
        <begin position="24"/>
        <end position="42"/>
    </location>
</feature>
<dbReference type="EMBL" id="GBXM01010864">
    <property type="protein sequence ID" value="JAH97713.1"/>
    <property type="molecule type" value="Transcribed_RNA"/>
</dbReference>
<protein>
    <submittedName>
        <fullName evidence="2">Uncharacterized protein</fullName>
    </submittedName>
</protein>
<name>A0A0E9X7M8_ANGAN</name>
<evidence type="ECO:0000313" key="2">
    <source>
        <dbReference type="EMBL" id="JAH97713.1"/>
    </source>
</evidence>
<evidence type="ECO:0000256" key="1">
    <source>
        <dbReference type="SAM" id="Phobius"/>
    </source>
</evidence>
<accession>A0A0E9X7M8</accession>
<proteinExistence type="predicted"/>
<keyword evidence="1" id="KW-0472">Membrane</keyword>
<dbReference type="AlphaFoldDB" id="A0A0E9X7M8"/>
<keyword evidence="1" id="KW-0812">Transmembrane</keyword>
<sequence>MLLPVLLSFHIITLMQHSKKRTSLFSMLLFIQGLCYLADSFYFTNLMFKVLCFCFECGCHFVFRLPLQLSFRNK</sequence>
<reference evidence="2" key="1">
    <citation type="submission" date="2014-11" db="EMBL/GenBank/DDBJ databases">
        <authorList>
            <person name="Amaro Gonzalez C."/>
        </authorList>
    </citation>
    <scope>NUCLEOTIDE SEQUENCE</scope>
</reference>
<reference evidence="2" key="2">
    <citation type="journal article" date="2015" name="Fish Shellfish Immunol.">
        <title>Early steps in the European eel (Anguilla anguilla)-Vibrio vulnificus interaction in the gills: Role of the RtxA13 toxin.</title>
        <authorList>
            <person name="Callol A."/>
            <person name="Pajuelo D."/>
            <person name="Ebbesson L."/>
            <person name="Teles M."/>
            <person name="MacKenzie S."/>
            <person name="Amaro C."/>
        </authorList>
    </citation>
    <scope>NUCLEOTIDE SEQUENCE</scope>
</reference>
<keyword evidence="1" id="KW-1133">Transmembrane helix</keyword>